<evidence type="ECO:0000259" key="6">
    <source>
        <dbReference type="Pfam" id="PF00590"/>
    </source>
</evidence>
<dbReference type="PANTHER" id="PTHR47036:SF1">
    <property type="entry name" value="COBALT-FACTOR III C(17)-METHYLTRANSFERASE-RELATED"/>
    <property type="match status" value="1"/>
</dbReference>
<reference evidence="7" key="1">
    <citation type="journal article" date="2014" name="Int. J. Syst. Evol. Microbiol.">
        <title>Complete genome sequence of Corynebacterium casei LMG S-19264T (=DSM 44701T), isolated from a smear-ripened cheese.</title>
        <authorList>
            <consortium name="US DOE Joint Genome Institute (JGI-PGF)"/>
            <person name="Walter F."/>
            <person name="Albersmeier A."/>
            <person name="Kalinowski J."/>
            <person name="Ruckert C."/>
        </authorList>
    </citation>
    <scope>NUCLEOTIDE SEQUENCE</scope>
    <source>
        <strain evidence="7">JCM 13583</strain>
    </source>
</reference>
<dbReference type="GO" id="GO:0009236">
    <property type="term" value="P:cobalamin biosynthetic process"/>
    <property type="evidence" value="ECO:0007669"/>
    <property type="project" value="UniProtKB-KW"/>
</dbReference>
<dbReference type="PANTHER" id="PTHR47036">
    <property type="entry name" value="COBALT-FACTOR III C(17)-METHYLTRANSFERASE-RELATED"/>
    <property type="match status" value="1"/>
</dbReference>
<dbReference type="RefSeq" id="WP_188680968.1">
    <property type="nucleotide sequence ID" value="NZ_BMNY01000001.1"/>
</dbReference>
<evidence type="ECO:0000313" key="8">
    <source>
        <dbReference type="Proteomes" id="UP000632195"/>
    </source>
</evidence>
<dbReference type="AlphaFoldDB" id="A0AA37F9I6"/>
<dbReference type="InterPro" id="IPR051810">
    <property type="entry name" value="Precorrin_MeTrfase"/>
</dbReference>
<proteinExistence type="predicted"/>
<dbReference type="InterPro" id="IPR014776">
    <property type="entry name" value="4pyrrole_Mease_sub2"/>
</dbReference>
<evidence type="ECO:0000256" key="4">
    <source>
        <dbReference type="ARBA" id="ARBA00022679"/>
    </source>
</evidence>
<protein>
    <recommendedName>
        <fullName evidence="6">Tetrapyrrole methylase domain-containing protein</fullName>
    </recommendedName>
</protein>
<organism evidence="7 8">
    <name type="scientific">Thermogymnomonas acidicola</name>
    <dbReference type="NCBI Taxonomy" id="399579"/>
    <lineage>
        <taxon>Archaea</taxon>
        <taxon>Methanobacteriati</taxon>
        <taxon>Thermoplasmatota</taxon>
        <taxon>Thermoplasmata</taxon>
        <taxon>Thermoplasmatales</taxon>
        <taxon>Thermogymnomonas</taxon>
    </lineage>
</organism>
<reference evidence="7" key="2">
    <citation type="submission" date="2022-09" db="EMBL/GenBank/DDBJ databases">
        <authorList>
            <person name="Sun Q."/>
            <person name="Ohkuma M."/>
        </authorList>
    </citation>
    <scope>NUCLEOTIDE SEQUENCE</scope>
    <source>
        <strain evidence="7">JCM 13583</strain>
    </source>
</reference>
<evidence type="ECO:0000256" key="3">
    <source>
        <dbReference type="ARBA" id="ARBA00022603"/>
    </source>
</evidence>
<sequence length="249" mass="27256">MKGKLYVVGIGPGGREQMTLEAVRCIEESEVIVGYHLYLRLIEGMLAGKTVISAGMTEEIGRVRAALEMAEAGYTVSLVSSGDPGIYGLAGLVFQVAGDSNLEIRVVPGVSALSSCSAVLGAPLMNDFVCISLSDMLTPMEKIEERIEAAARADFVVVVYNPKGSRFEHNLERFREIMLRHRPPDTPVGIVRKAYREGEERVITTLADMLSHRIDMVTTIIVGNSNTFVSGGRMVTPRGYENKYRIERA</sequence>
<dbReference type="NCBIfam" id="TIGR01466">
    <property type="entry name" value="cobJ_cbiH"/>
    <property type="match status" value="1"/>
</dbReference>
<dbReference type="GO" id="GO:0008168">
    <property type="term" value="F:methyltransferase activity"/>
    <property type="evidence" value="ECO:0007669"/>
    <property type="project" value="UniProtKB-KW"/>
</dbReference>
<keyword evidence="4" id="KW-0808">Transferase</keyword>
<dbReference type="Pfam" id="PF00590">
    <property type="entry name" value="TP_methylase"/>
    <property type="match status" value="1"/>
</dbReference>
<comment type="pathway">
    <text evidence="1">Cofactor biosynthesis; adenosylcobalamin biosynthesis.</text>
</comment>
<accession>A0AA37F9I6</accession>
<keyword evidence="5" id="KW-0949">S-adenosyl-L-methionine</keyword>
<dbReference type="EMBL" id="BMNY01000001">
    <property type="protein sequence ID" value="GGM74778.1"/>
    <property type="molecule type" value="Genomic_DNA"/>
</dbReference>
<dbReference type="InterPro" id="IPR014777">
    <property type="entry name" value="4pyrrole_Mease_sub1"/>
</dbReference>
<keyword evidence="8" id="KW-1185">Reference proteome</keyword>
<dbReference type="SUPFAM" id="SSF53790">
    <property type="entry name" value="Tetrapyrrole methylase"/>
    <property type="match status" value="1"/>
</dbReference>
<dbReference type="Proteomes" id="UP000632195">
    <property type="component" value="Unassembled WGS sequence"/>
</dbReference>
<evidence type="ECO:0000256" key="1">
    <source>
        <dbReference type="ARBA" id="ARBA00004953"/>
    </source>
</evidence>
<dbReference type="CDD" id="cd11646">
    <property type="entry name" value="Precorrin_3B_C17_MT"/>
    <property type="match status" value="1"/>
</dbReference>
<dbReference type="InterPro" id="IPR035996">
    <property type="entry name" value="4pyrrol_Methylase_sf"/>
</dbReference>
<keyword evidence="3" id="KW-0489">Methyltransferase</keyword>
<dbReference type="Gene3D" id="3.30.950.10">
    <property type="entry name" value="Methyltransferase, Cobalt-precorrin-4 Transmethylase, Domain 2"/>
    <property type="match status" value="1"/>
</dbReference>
<evidence type="ECO:0000313" key="7">
    <source>
        <dbReference type="EMBL" id="GGM74778.1"/>
    </source>
</evidence>
<evidence type="ECO:0000256" key="5">
    <source>
        <dbReference type="ARBA" id="ARBA00022691"/>
    </source>
</evidence>
<dbReference type="Gene3D" id="3.40.1010.10">
    <property type="entry name" value="Cobalt-precorrin-4 Transmethylase, Domain 1"/>
    <property type="match status" value="1"/>
</dbReference>
<name>A0AA37F9I6_9ARCH</name>
<evidence type="ECO:0000256" key="2">
    <source>
        <dbReference type="ARBA" id="ARBA00022573"/>
    </source>
</evidence>
<feature type="domain" description="Tetrapyrrole methylase" evidence="6">
    <location>
        <begin position="4"/>
        <end position="209"/>
    </location>
</feature>
<gene>
    <name evidence="7" type="ORF">GCM10007108_10940</name>
</gene>
<dbReference type="InterPro" id="IPR000878">
    <property type="entry name" value="4pyrrol_Mease"/>
</dbReference>
<keyword evidence="2" id="KW-0169">Cobalamin biosynthesis</keyword>
<dbReference type="InterPro" id="IPR006363">
    <property type="entry name" value="Cbl_synth_CobJ/CibH_dom"/>
</dbReference>
<dbReference type="GO" id="GO:0032259">
    <property type="term" value="P:methylation"/>
    <property type="evidence" value="ECO:0007669"/>
    <property type="project" value="UniProtKB-KW"/>
</dbReference>
<comment type="caution">
    <text evidence="7">The sequence shown here is derived from an EMBL/GenBank/DDBJ whole genome shotgun (WGS) entry which is preliminary data.</text>
</comment>